<feature type="transmembrane region" description="Helical" evidence="2">
    <location>
        <begin position="28"/>
        <end position="46"/>
    </location>
</feature>
<feature type="transmembrane region" description="Helical" evidence="2">
    <location>
        <begin position="477"/>
        <end position="495"/>
    </location>
</feature>
<sequence length="604" mass="68815">MPPSTVADCGSEELFMDMLLQNFPRSTTSYDAITMVMILAPSFVAVVCEEKVHPPTVISNLVTLVLVAWVVRFLSMWPLKWVSHLKLVRTSLLNFVNSVKIEIGQAFYLPEMALNRRVFVSNLVVAQRLLYLEKMAWLGGIIATFVGALLMLLTRRYLIASATYNSEVFGNASLILFVVWNLFKLALQYLDSLKDSITFAKTATVENSVNENNLLYYIEMFCLESPVELPTMSPKKPKDSAKPKVEPPKSPAFSPKKLNVRRPKKLSGVNLKKAGKPPAQVRFEPLEKQEGNEKRKEGTESQKKESFEPKDSVSITPFPLNASLTSFRRRLSERVQEDLSLLSPIAEDLEDTEKNTEPPQTPQNHGRVSVTGVAVPEAPNPSVTRLKFRQLHISNMESQTPLQSLTPSPTLPLLPLRVYKPDESSDDVIGRMKKFTDLHGQKVQDDWNEVRGRLTDFKESCYQLAWDCAEKLGQIDLSIVSVFWFIVNVCFFVPIRMAFSLTMLFFRLPFMIARLYISAMLFIPLIIFKASILAPARLIINFIRDEKNRELGFQEYRMTHSLPLLKDRVTMKLLRKFLRLMKVEVDDTQRTTTPTPVELRLMGE</sequence>
<accession>A0A0L0NVY2</accession>
<feature type="transmembrane region" description="Helical" evidence="2">
    <location>
        <begin position="168"/>
        <end position="187"/>
    </location>
</feature>
<dbReference type="VEuPathDB" id="FungiDB:CJI96_0002229"/>
<evidence type="ECO:0000256" key="2">
    <source>
        <dbReference type="SAM" id="Phobius"/>
    </source>
</evidence>
<dbReference type="VEuPathDB" id="FungiDB:CJI96_0002228"/>
<dbReference type="VEuPathDB" id="FungiDB:CJJ07_004885"/>
<comment type="caution">
    <text evidence="3">The sequence shown here is derived from an EMBL/GenBank/DDBJ whole genome shotgun (WGS) entry which is preliminary data.</text>
</comment>
<dbReference type="AlphaFoldDB" id="A0A0L0NVY2"/>
<feature type="compositionally biased region" description="Basic and acidic residues" evidence="1">
    <location>
        <begin position="236"/>
        <end position="247"/>
    </location>
</feature>
<name>A0A0L0NVY2_CANAR</name>
<dbReference type="VEuPathDB" id="FungiDB:QG37_04924"/>
<dbReference type="EMBL" id="LGST01000034">
    <property type="protein sequence ID" value="KND98169.1"/>
    <property type="molecule type" value="Genomic_DNA"/>
</dbReference>
<keyword evidence="2" id="KW-0812">Transmembrane</keyword>
<protein>
    <submittedName>
        <fullName evidence="3">Uncharacterized protein</fullName>
    </submittedName>
</protein>
<reference evidence="4" key="1">
    <citation type="journal article" date="2015" name="BMC Genomics">
        <title>Draft genome of a commonly misdiagnosed multidrug resistant pathogen Candida auris.</title>
        <authorList>
            <person name="Chatterjee S."/>
            <person name="Alampalli S.V."/>
            <person name="Nageshan R.K."/>
            <person name="Chettiar S.T."/>
            <person name="Joshi S."/>
            <person name="Tatu U.S."/>
        </authorList>
    </citation>
    <scope>NUCLEOTIDE SEQUENCE [LARGE SCALE GENOMIC DNA]</scope>
    <source>
        <strain evidence="4">6684</strain>
    </source>
</reference>
<evidence type="ECO:0000256" key="1">
    <source>
        <dbReference type="SAM" id="MobiDB-lite"/>
    </source>
</evidence>
<evidence type="ECO:0000313" key="4">
    <source>
        <dbReference type="Proteomes" id="UP000037122"/>
    </source>
</evidence>
<feature type="transmembrane region" description="Helical" evidence="2">
    <location>
        <begin position="515"/>
        <end position="540"/>
    </location>
</feature>
<feature type="region of interest" description="Disordered" evidence="1">
    <location>
        <begin position="232"/>
        <end position="315"/>
    </location>
</feature>
<dbReference type="Proteomes" id="UP000037122">
    <property type="component" value="Unassembled WGS sequence"/>
</dbReference>
<feature type="region of interest" description="Disordered" evidence="1">
    <location>
        <begin position="347"/>
        <end position="368"/>
    </location>
</feature>
<gene>
    <name evidence="3" type="ORF">QG37_04924</name>
</gene>
<organism evidence="3 4">
    <name type="scientific">Candidozyma auris</name>
    <name type="common">Yeast</name>
    <name type="synonym">Candida auris</name>
    <dbReference type="NCBI Taxonomy" id="498019"/>
    <lineage>
        <taxon>Eukaryota</taxon>
        <taxon>Fungi</taxon>
        <taxon>Dikarya</taxon>
        <taxon>Ascomycota</taxon>
        <taxon>Saccharomycotina</taxon>
        <taxon>Pichiomycetes</taxon>
        <taxon>Metschnikowiaceae</taxon>
        <taxon>Candidozyma</taxon>
    </lineage>
</organism>
<dbReference type="VEuPathDB" id="FungiDB:CJI97_003769"/>
<feature type="transmembrane region" description="Helical" evidence="2">
    <location>
        <begin position="58"/>
        <end position="79"/>
    </location>
</feature>
<feature type="transmembrane region" description="Helical" evidence="2">
    <location>
        <begin position="135"/>
        <end position="153"/>
    </location>
</feature>
<dbReference type="VEuPathDB" id="FungiDB:B9J08_003694"/>
<evidence type="ECO:0000313" key="3">
    <source>
        <dbReference type="EMBL" id="KND98169.1"/>
    </source>
</evidence>
<proteinExistence type="predicted"/>
<dbReference type="VEuPathDB" id="FungiDB:CJJ09_000410"/>
<keyword evidence="2" id="KW-0472">Membrane</keyword>
<feature type="compositionally biased region" description="Basic and acidic residues" evidence="1">
    <location>
        <begin position="284"/>
        <end position="311"/>
    </location>
</feature>
<keyword evidence="2" id="KW-1133">Transmembrane helix</keyword>